<dbReference type="EMBL" id="MN175499">
    <property type="protein sequence ID" value="QID06525.1"/>
    <property type="molecule type" value="Genomic_DNA"/>
</dbReference>
<accession>A0A6G6ACF4</accession>
<protein>
    <submittedName>
        <fullName evidence="1">Uncharacterized protein</fullName>
    </submittedName>
</protein>
<organism evidence="1">
    <name type="scientific">Borely moumouvirus</name>
    <dbReference type="NCBI Taxonomy" id="2712067"/>
    <lineage>
        <taxon>Viruses</taxon>
        <taxon>Varidnaviria</taxon>
        <taxon>Bamfordvirae</taxon>
        <taxon>Nucleocytoviricota</taxon>
        <taxon>Megaviricetes</taxon>
        <taxon>Imitervirales</taxon>
        <taxon>Mimiviridae</taxon>
        <taxon>Megamimivirinae</taxon>
        <taxon>Moumouvirus</taxon>
    </lineage>
</organism>
<evidence type="ECO:0000313" key="1">
    <source>
        <dbReference type="EMBL" id="QID06525.1"/>
    </source>
</evidence>
<sequence length="348" mass="40446">MDYPTLIKNITGNFFDDERGKILLDYTKNKSFDETLFLHLSEIISLFSMETRIQVLIYLIQKINCESTKYLVPHRLSNLLNKFSDDDKVLAIRIIQPFLSEIPFDHLYIILLHSEIYKESNINEISNVILTKTHSINGSDVSKCINLFKMDENKINFLNIICHKTTFSEIDVAKILDSFIYPKNMTDAFLFILKKSKNFLLDDDNILFICRSLQPKFRNIFINILVESPKINGGICIKNTLPYILICSTLSKHLDRDTYISYIDKYIKTRENVDNSVCDIFKPVEKNKIDEDILIQIPLVDNWINVLKKSLISQGHRLISETITTHERTKTTIIVFSNGSNVIYSEKI</sequence>
<name>A0A6G6ACF4_9VIRU</name>
<proteinExistence type="predicted"/>
<reference evidence="1" key="1">
    <citation type="submission" date="2019-07" db="EMBL/GenBank/DDBJ databases">
        <title>The discovery of a new lineage B mimivirus raises questions about particles surface fibrils.</title>
        <authorList>
            <person name="Silva L.K.S."/>
            <person name="Rodrigues R.A.L."/>
            <person name="Andrade A.C.S.P."/>
            <person name="Hikida H."/>
            <person name="Andreani J."/>
            <person name="Levasseur A."/>
            <person name="La Scola B."/>
            <person name="Abrahao J.S."/>
        </authorList>
    </citation>
    <scope>NUCLEOTIDE SEQUENCE</scope>
    <source>
        <strain evidence="1">B60</strain>
    </source>
</reference>